<sequence length="93" mass="10515">MADRLSNCQDECIKPVISGAILPHQMSSELPKTKFERYFMSTDHINLAITNINHVLFYRPYIDNLRAKGECCTSNSEDKATVSRATCPNQAYS</sequence>
<dbReference type="EMBL" id="JAIWYP010000014">
    <property type="protein sequence ID" value="KAH3713407.1"/>
    <property type="molecule type" value="Genomic_DNA"/>
</dbReference>
<evidence type="ECO:0000313" key="3">
    <source>
        <dbReference type="Proteomes" id="UP000828390"/>
    </source>
</evidence>
<evidence type="ECO:0000313" key="2">
    <source>
        <dbReference type="EMBL" id="KAH3843977.1"/>
    </source>
</evidence>
<evidence type="ECO:0000313" key="1">
    <source>
        <dbReference type="EMBL" id="KAH3713407.1"/>
    </source>
</evidence>
<comment type="caution">
    <text evidence="1">The sequence shown here is derived from an EMBL/GenBank/DDBJ whole genome shotgun (WGS) entry which is preliminary data.</text>
</comment>
<proteinExistence type="predicted"/>
<reference evidence="1" key="2">
    <citation type="submission" date="2020-11" db="EMBL/GenBank/DDBJ databases">
        <authorList>
            <person name="McCartney M.A."/>
            <person name="Auch B."/>
            <person name="Kono T."/>
            <person name="Mallez S."/>
            <person name="Becker A."/>
            <person name="Gohl D.M."/>
            <person name="Silverstein K.A.T."/>
            <person name="Koren S."/>
            <person name="Bechman K.B."/>
            <person name="Herman A."/>
            <person name="Abrahante J.E."/>
            <person name="Garbe J."/>
        </authorList>
    </citation>
    <scope>NUCLEOTIDE SEQUENCE</scope>
    <source>
        <strain evidence="1">Duluth1</strain>
        <tissue evidence="1">Whole animal</tissue>
    </source>
</reference>
<dbReference type="EMBL" id="JAIWYP010000004">
    <property type="protein sequence ID" value="KAH3843977.1"/>
    <property type="molecule type" value="Genomic_DNA"/>
</dbReference>
<keyword evidence="3" id="KW-1185">Reference proteome</keyword>
<accession>A0A9D4BYR8</accession>
<reference evidence="1" key="1">
    <citation type="journal article" date="2019" name="bioRxiv">
        <title>The Genome of the Zebra Mussel, Dreissena polymorpha: A Resource for Invasive Species Research.</title>
        <authorList>
            <person name="McCartney M.A."/>
            <person name="Auch B."/>
            <person name="Kono T."/>
            <person name="Mallez S."/>
            <person name="Zhang Y."/>
            <person name="Obille A."/>
            <person name="Becker A."/>
            <person name="Abrahante J.E."/>
            <person name="Garbe J."/>
            <person name="Badalamenti J.P."/>
            <person name="Herman A."/>
            <person name="Mangelson H."/>
            <person name="Liachko I."/>
            <person name="Sullivan S."/>
            <person name="Sone E.D."/>
            <person name="Koren S."/>
            <person name="Silverstein K.A.T."/>
            <person name="Beckman K.B."/>
            <person name="Gohl D.M."/>
        </authorList>
    </citation>
    <scope>NUCLEOTIDE SEQUENCE</scope>
    <source>
        <strain evidence="1">Duluth1</strain>
        <tissue evidence="1">Whole animal</tissue>
    </source>
</reference>
<dbReference type="Proteomes" id="UP000828390">
    <property type="component" value="Unassembled WGS sequence"/>
</dbReference>
<dbReference type="AlphaFoldDB" id="A0A9D4BYR8"/>
<gene>
    <name evidence="1" type="ORF">DPMN_073200</name>
    <name evidence="2" type="ORF">DPMN_117512</name>
</gene>
<organism evidence="1 3">
    <name type="scientific">Dreissena polymorpha</name>
    <name type="common">Zebra mussel</name>
    <name type="synonym">Mytilus polymorpha</name>
    <dbReference type="NCBI Taxonomy" id="45954"/>
    <lineage>
        <taxon>Eukaryota</taxon>
        <taxon>Metazoa</taxon>
        <taxon>Spiralia</taxon>
        <taxon>Lophotrochozoa</taxon>
        <taxon>Mollusca</taxon>
        <taxon>Bivalvia</taxon>
        <taxon>Autobranchia</taxon>
        <taxon>Heteroconchia</taxon>
        <taxon>Euheterodonta</taxon>
        <taxon>Imparidentia</taxon>
        <taxon>Neoheterodontei</taxon>
        <taxon>Myida</taxon>
        <taxon>Dreissenoidea</taxon>
        <taxon>Dreissenidae</taxon>
        <taxon>Dreissena</taxon>
    </lineage>
</organism>
<protein>
    <submittedName>
        <fullName evidence="1">Uncharacterized protein</fullName>
    </submittedName>
</protein>
<name>A0A9D4BYR8_DREPO</name>